<dbReference type="InterPro" id="IPR003598">
    <property type="entry name" value="Ig_sub2"/>
</dbReference>
<dbReference type="PANTHER" id="PTHR46013">
    <property type="entry name" value="VASCULAR CELL ADHESION MOLECULE 1"/>
    <property type="match status" value="1"/>
</dbReference>
<dbReference type="Pfam" id="PF00041">
    <property type="entry name" value="fn3"/>
    <property type="match status" value="1"/>
</dbReference>
<feature type="domain" description="Ig-like" evidence="4">
    <location>
        <begin position="487"/>
        <end position="563"/>
    </location>
</feature>
<dbReference type="SMART" id="SM00409">
    <property type="entry name" value="IG"/>
    <property type="match status" value="9"/>
</dbReference>
<accession>A0ABD3VP22</accession>
<dbReference type="PANTHER" id="PTHR46013:SF7">
    <property type="entry name" value="IG-LIKE DOMAIN-CONTAINING PROTEIN"/>
    <property type="match status" value="1"/>
</dbReference>
<evidence type="ECO:0000313" key="7">
    <source>
        <dbReference type="Proteomes" id="UP001634394"/>
    </source>
</evidence>
<feature type="domain" description="Ig-like" evidence="4">
    <location>
        <begin position="755"/>
        <end position="833"/>
    </location>
</feature>
<keyword evidence="2" id="KW-1133">Transmembrane helix</keyword>
<keyword evidence="2" id="KW-0812">Transmembrane</keyword>
<feature type="compositionally biased region" description="Basic and acidic residues" evidence="1">
    <location>
        <begin position="1214"/>
        <end position="1224"/>
    </location>
</feature>
<dbReference type="PROSITE" id="PS50853">
    <property type="entry name" value="FN3"/>
    <property type="match status" value="1"/>
</dbReference>
<feature type="domain" description="Fibronectin type-III" evidence="5">
    <location>
        <begin position="1062"/>
        <end position="1160"/>
    </location>
</feature>
<evidence type="ECO:0000259" key="5">
    <source>
        <dbReference type="PROSITE" id="PS50853"/>
    </source>
</evidence>
<keyword evidence="7" id="KW-1185">Reference proteome</keyword>
<dbReference type="SUPFAM" id="SSF48726">
    <property type="entry name" value="Immunoglobulin"/>
    <property type="match status" value="8"/>
</dbReference>
<organism evidence="6 7">
    <name type="scientific">Sinanodonta woodiana</name>
    <name type="common">Chinese pond mussel</name>
    <name type="synonym">Anodonta woodiana</name>
    <dbReference type="NCBI Taxonomy" id="1069815"/>
    <lineage>
        <taxon>Eukaryota</taxon>
        <taxon>Metazoa</taxon>
        <taxon>Spiralia</taxon>
        <taxon>Lophotrochozoa</taxon>
        <taxon>Mollusca</taxon>
        <taxon>Bivalvia</taxon>
        <taxon>Autobranchia</taxon>
        <taxon>Heteroconchia</taxon>
        <taxon>Palaeoheterodonta</taxon>
        <taxon>Unionida</taxon>
        <taxon>Unionoidea</taxon>
        <taxon>Unionidae</taxon>
        <taxon>Unioninae</taxon>
        <taxon>Sinanodonta</taxon>
    </lineage>
</organism>
<name>A0ABD3VP22_SINWO</name>
<feature type="signal peptide" evidence="3">
    <location>
        <begin position="1"/>
        <end position="21"/>
    </location>
</feature>
<protein>
    <submittedName>
        <fullName evidence="6">Uncharacterized protein</fullName>
    </submittedName>
</protein>
<evidence type="ECO:0000259" key="4">
    <source>
        <dbReference type="PROSITE" id="PS50835"/>
    </source>
</evidence>
<feature type="region of interest" description="Disordered" evidence="1">
    <location>
        <begin position="1207"/>
        <end position="1246"/>
    </location>
</feature>
<dbReference type="InterPro" id="IPR013783">
    <property type="entry name" value="Ig-like_fold"/>
</dbReference>
<dbReference type="Proteomes" id="UP001634394">
    <property type="component" value="Unassembled WGS sequence"/>
</dbReference>
<dbReference type="InterPro" id="IPR036179">
    <property type="entry name" value="Ig-like_dom_sf"/>
</dbReference>
<comment type="caution">
    <text evidence="6">The sequence shown here is derived from an EMBL/GenBank/DDBJ whole genome shotgun (WGS) entry which is preliminary data.</text>
</comment>
<sequence>MAAFRELCVTSFFVLFSQISGQWSGNANIKHCGSSDLTIDFNFSLGGENFMRRSWYLNSIQTRIADVSTTGLTVEPPYVSRLAFSGTSGITLSHVNSSDSGSYWFTFYTDKTMKLLTATTTVIINEIPNNSCIPITQNYLNSITCKIPDACPGKDSLQPRWNDSSITLLRCPLAVTKYNCCAVGDPVTNCYNGSLCTETECKNGSDPGSIRLSPNRTFHELTESSHLTVNCSADCFPECQYTWTGPGGRIVSSTGLLSLISIGRNQSGQYTCTASDSDSPIKRATATISVIVFYGPDDRNVSLSPSNTSYQLIELARLDVKCSATCEPQCDYQWSGPLVSQNNNMGLLSISQIQRNQNGTFICTVTNPFVPGKSATANFSVIVYYGPDANGLTLSPSNTSYQLTESTSFTVQCAATCVSQCNYQWMGPGISQNDNQGVLSISKVSRNQSGTFTCTVTNPKNPGKSVTANLSMIVYYGPDDRNVSLSPSNTSYQLTELSNLDVKCSAPCEPQCDYQWSGPGLVSQYNNMGLLSIAQIQRNQNGTFICTVTNPKISGKSATANFSVIVYYGPDANGLTLSPSNTSYQLIESSSFTVQCAATCVPQCNYQWIGPGISQNDTRGLLNVSEISRNQSGTFTCTVTNPKNPGKSVTANLSMIVYYGPDDRNVSLSPTNTSYQLTELSPLAVECSATCEPQCRYQWTGPLVSQNDTMRFLSISNIQRTQNGTFICRVTNPKIPGNSATANFSVIVYYGPDIPYLSPSTTAYTRLEGESVPDINCLADCFPGCKQVWMKGLAVVQESNGKTLSLRQVTRGKAGDYTCWCNNTETRATGNISIKLIIQYPPVLTMKASNTSKGGRVVINCMASGVPDNYTFYKLTHMAPDVSRTIVRELELTRISNSEVSLTIEGATYQDTGFYVCKASNGIMHYNSGQLIMENMVSVLITDQPVITSNNRDFVAEKGKSGQMYIEFYSGLSQPLVTWYIEINGTMELLQNTSNFVMNLSAVTVEVRYYQMTVQLPGYNASLEVFDVYEAQFTSYKVEINNGWEKPVFVTLKLNPRGPPETPANLIVVPDSVTTHSLQLSWRAGFHGGASQTFVIEYREAGQTDWLYKTGPKGLILYEILNTTIADLKDGTNYEFRIYSENVYNRSQISSVINETTKTDMKDGPLNPNGSPVVIGAATGSALVLFIVVIIVGFYFYKRRQSIKKSEEDVDVLQDEKSLSDRHTSGLVDNPVYDSSGPLHDKSTSVSPTGVEYAAVVKTNKKGGQVDDLNVYAQVDKTNDGKKKGQVKRMPGKVQRGDIYENVTLAGRDNLKGNMYVNSGEVKADESIYENPSEKVPKQSLAKKDGLLYAELALDSPTTKNGKYVIRGLENHIQYAEIAYGKRGEPPTDNENET</sequence>
<feature type="domain" description="Ig-like" evidence="4">
    <location>
        <begin position="570"/>
        <end position="654"/>
    </location>
</feature>
<evidence type="ECO:0000256" key="1">
    <source>
        <dbReference type="SAM" id="MobiDB-lite"/>
    </source>
</evidence>
<dbReference type="SMART" id="SM00060">
    <property type="entry name" value="FN3"/>
    <property type="match status" value="1"/>
</dbReference>
<keyword evidence="2" id="KW-0472">Membrane</keyword>
<dbReference type="InterPro" id="IPR003961">
    <property type="entry name" value="FN3_dom"/>
</dbReference>
<feature type="transmembrane region" description="Helical" evidence="2">
    <location>
        <begin position="1173"/>
        <end position="1197"/>
    </location>
</feature>
<evidence type="ECO:0000256" key="3">
    <source>
        <dbReference type="SAM" id="SignalP"/>
    </source>
</evidence>
<evidence type="ECO:0000313" key="6">
    <source>
        <dbReference type="EMBL" id="KAL3862871.1"/>
    </source>
</evidence>
<dbReference type="InterPro" id="IPR036116">
    <property type="entry name" value="FN3_sf"/>
</dbReference>
<dbReference type="SMART" id="SM00408">
    <property type="entry name" value="IGc2"/>
    <property type="match status" value="8"/>
</dbReference>
<gene>
    <name evidence="6" type="ORF">ACJMK2_008817</name>
</gene>
<proteinExistence type="predicted"/>
<dbReference type="Pfam" id="PF13895">
    <property type="entry name" value="Ig_2"/>
    <property type="match status" value="3"/>
</dbReference>
<dbReference type="Gene3D" id="2.60.40.10">
    <property type="entry name" value="Immunoglobulins"/>
    <property type="match status" value="9"/>
</dbReference>
<feature type="domain" description="Ig-like" evidence="4">
    <location>
        <begin position="387"/>
        <end position="471"/>
    </location>
</feature>
<dbReference type="CDD" id="cd00063">
    <property type="entry name" value="FN3"/>
    <property type="match status" value="1"/>
</dbReference>
<feature type="chain" id="PRO_5044748960" evidence="3">
    <location>
        <begin position="22"/>
        <end position="1394"/>
    </location>
</feature>
<feature type="domain" description="Ig-like" evidence="4">
    <location>
        <begin position="207"/>
        <end position="289"/>
    </location>
</feature>
<dbReference type="SUPFAM" id="SSF49265">
    <property type="entry name" value="Fibronectin type III"/>
    <property type="match status" value="1"/>
</dbReference>
<dbReference type="InterPro" id="IPR007110">
    <property type="entry name" value="Ig-like_dom"/>
</dbReference>
<feature type="domain" description="Ig-like" evidence="4">
    <location>
        <begin position="305"/>
        <end position="380"/>
    </location>
</feature>
<feature type="domain" description="Ig-like" evidence="4">
    <location>
        <begin position="670"/>
        <end position="745"/>
    </location>
</feature>
<dbReference type="Pfam" id="PF13927">
    <property type="entry name" value="Ig_3"/>
    <property type="match status" value="2"/>
</dbReference>
<keyword evidence="3" id="KW-0732">Signal</keyword>
<reference evidence="6 7" key="1">
    <citation type="submission" date="2024-11" db="EMBL/GenBank/DDBJ databases">
        <title>Chromosome-level genome assembly of the freshwater bivalve Anodonta woodiana.</title>
        <authorList>
            <person name="Chen X."/>
        </authorList>
    </citation>
    <scope>NUCLEOTIDE SEQUENCE [LARGE SCALE GENOMIC DNA]</scope>
    <source>
        <strain evidence="6">MN2024</strain>
        <tissue evidence="6">Gills</tissue>
    </source>
</reference>
<evidence type="ECO:0000256" key="2">
    <source>
        <dbReference type="SAM" id="Phobius"/>
    </source>
</evidence>
<dbReference type="EMBL" id="JBJQND010000011">
    <property type="protein sequence ID" value="KAL3862871.1"/>
    <property type="molecule type" value="Genomic_DNA"/>
</dbReference>
<dbReference type="PROSITE" id="PS50835">
    <property type="entry name" value="IG_LIKE"/>
    <property type="match status" value="8"/>
</dbReference>
<feature type="domain" description="Ig-like" evidence="4">
    <location>
        <begin position="841"/>
        <end position="938"/>
    </location>
</feature>
<dbReference type="InterPro" id="IPR003599">
    <property type="entry name" value="Ig_sub"/>
</dbReference>